<evidence type="ECO:0000256" key="12">
    <source>
        <dbReference type="ARBA" id="ARBA00075894"/>
    </source>
</evidence>
<gene>
    <name evidence="18" type="ORF">BMF94_0653</name>
</gene>
<dbReference type="AlphaFoldDB" id="A0A2S5BI58"/>
<feature type="transmembrane region" description="Helical" evidence="16">
    <location>
        <begin position="724"/>
        <end position="743"/>
    </location>
</feature>
<dbReference type="OrthoDB" id="6493944at2759"/>
<keyword evidence="7 16" id="KW-1133">Transmembrane helix</keyword>
<feature type="region of interest" description="Disordered" evidence="15">
    <location>
        <begin position="88"/>
        <end position="133"/>
    </location>
</feature>
<dbReference type="Pfam" id="PF09359">
    <property type="entry name" value="VTC"/>
    <property type="match status" value="1"/>
</dbReference>
<comment type="catalytic activity">
    <reaction evidence="9">
        <text>[phosphate](n) + ATP = [phosphate](n+1) + ADP</text>
        <dbReference type="Rhea" id="RHEA:19573"/>
        <dbReference type="Rhea" id="RHEA-COMP:9859"/>
        <dbReference type="Rhea" id="RHEA-COMP:14280"/>
        <dbReference type="ChEBI" id="CHEBI:16838"/>
        <dbReference type="ChEBI" id="CHEBI:30616"/>
        <dbReference type="ChEBI" id="CHEBI:456216"/>
        <dbReference type="EC" id="2.7.4.1"/>
    </reaction>
    <physiologicalReaction direction="left-to-right" evidence="9">
        <dbReference type="Rhea" id="RHEA:19574"/>
    </physiologicalReaction>
</comment>
<feature type="transmembrane region" description="Helical" evidence="16">
    <location>
        <begin position="791"/>
        <end position="811"/>
    </location>
</feature>
<feature type="compositionally biased region" description="Polar residues" evidence="15">
    <location>
        <begin position="606"/>
        <end position="621"/>
    </location>
</feature>
<dbReference type="Proteomes" id="UP000237144">
    <property type="component" value="Unassembled WGS sequence"/>
</dbReference>
<feature type="region of interest" description="Disordered" evidence="15">
    <location>
        <begin position="656"/>
        <end position="685"/>
    </location>
</feature>
<comment type="subcellular location">
    <subcellularLocation>
        <location evidence="2">Vacuole membrane</location>
        <topology evidence="2">Multi-pass membrane protein</topology>
    </subcellularLocation>
</comment>
<comment type="similarity">
    <text evidence="10">Belongs to the VTC4 family.</text>
</comment>
<keyword evidence="5" id="KW-0808">Transferase</keyword>
<evidence type="ECO:0000256" key="14">
    <source>
        <dbReference type="ARBA" id="ARBA00081313"/>
    </source>
</evidence>
<evidence type="ECO:0000256" key="5">
    <source>
        <dbReference type="ARBA" id="ARBA00022679"/>
    </source>
</evidence>
<feature type="region of interest" description="Disordered" evidence="15">
    <location>
        <begin position="529"/>
        <end position="574"/>
    </location>
</feature>
<evidence type="ECO:0000256" key="7">
    <source>
        <dbReference type="ARBA" id="ARBA00022989"/>
    </source>
</evidence>
<dbReference type="GO" id="GO:0006799">
    <property type="term" value="P:polyphosphate biosynthetic process"/>
    <property type="evidence" value="ECO:0007669"/>
    <property type="project" value="UniProtKB-ARBA"/>
</dbReference>
<name>A0A2S5BI58_9BASI</name>
<evidence type="ECO:0000313" key="18">
    <source>
        <dbReference type="EMBL" id="POY76452.1"/>
    </source>
</evidence>
<dbReference type="PROSITE" id="PS51382">
    <property type="entry name" value="SPX"/>
    <property type="match status" value="1"/>
</dbReference>
<dbReference type="InterPro" id="IPR051572">
    <property type="entry name" value="VTC_Complex_Subunit"/>
</dbReference>
<evidence type="ECO:0000256" key="15">
    <source>
        <dbReference type="SAM" id="MobiDB-lite"/>
    </source>
</evidence>
<evidence type="ECO:0000256" key="11">
    <source>
        <dbReference type="ARBA" id="ARBA00067464"/>
    </source>
</evidence>
<feature type="compositionally biased region" description="Acidic residues" evidence="15">
    <location>
        <begin position="97"/>
        <end position="106"/>
    </location>
</feature>
<sequence>MKFGAVIKDALYQDWQASYIDYSGLKRFIKDRQAKHQWDDADEADFIKALESELDKVVKFQENKITELTDTISSYDREVRELIASAKAAKQRKRQADEDESDDEEANESRHPEAREEGDDDDDDSMSDTSDDDEFEDRFVDLQEDLANVIADVHDLGHFSHLNYTGFVKIVKKHDKRTGFTLKGVFMRDFLEKRPFYKQSYDEIILQLSRLYNLVRTRGSPVTGDASAGGSQSAFVRQTTKYWVHPDNYVQLKLVILKHLPILVFNPDKPFEQDDAAISSIYFDNEKLDLYMGRLEKTEGAEAIRLRWYGGMGVKTIFVERKTHREDWTGEKSVKARFPIQEHLVNDYLSGKITMDETFEALRKKGKKSDKEVDSMLKLAREVQAAVKHKKLEPVVRTFYNRTAFQLPGDARVRISFDTQLSLVREDNWDGKKRSGDNWRRTDIGIDWPFPQLPAADKELFPYGVLEVKLQTQMGQEPPEWVRELVSSHLVEAVPKFSKFIHGCATLLPERVDLVPFWLPQMETDIRKPATQKAQIQRPITSHSATNSGTPSETRSADMNQYTEPLSDDEEDEGNRHIATTNHEAAWADIDPEAAAEARAFREAQSKLQKGPGSQSDQSHLNAAMPPAPSAPRELFMKLTPANLSKLVQSRYEMDRGTGLNEPRQEQQDGASPRPDRNGNGSGISLVPGRVEYVSSFRASAGKKIAVPVRVEPKVFYANERTTLAWIEFSVVVSAIGIGIISYSDPHDDIALAAAATFTGVALLALLYTGGMYWWRVQSIRNRRAVNYHDVVGPSALCGALLIAVIVNFSLRFKQLK</sequence>
<dbReference type="Gene3D" id="3.20.100.30">
    <property type="entry name" value="VTC, catalytic tunnel domain"/>
    <property type="match status" value="1"/>
</dbReference>
<evidence type="ECO:0000256" key="9">
    <source>
        <dbReference type="ARBA" id="ARBA00050204"/>
    </source>
</evidence>
<evidence type="ECO:0000256" key="10">
    <source>
        <dbReference type="ARBA" id="ARBA00061390"/>
    </source>
</evidence>
<comment type="cofactor">
    <cofactor evidence="1">
        <name>Mn(2+)</name>
        <dbReference type="ChEBI" id="CHEBI:29035"/>
    </cofactor>
</comment>
<evidence type="ECO:0000256" key="6">
    <source>
        <dbReference type="ARBA" id="ARBA00022692"/>
    </source>
</evidence>
<dbReference type="GO" id="GO:0000329">
    <property type="term" value="C:fungal-type vacuole membrane"/>
    <property type="evidence" value="ECO:0007669"/>
    <property type="project" value="TreeGrafter"/>
</dbReference>
<proteinExistence type="inferred from homology"/>
<evidence type="ECO:0000256" key="3">
    <source>
        <dbReference type="ARBA" id="ARBA00012960"/>
    </source>
</evidence>
<comment type="caution">
    <text evidence="18">The sequence shown here is derived from an EMBL/GenBank/DDBJ whole genome shotgun (WGS) entry which is preliminary data.</text>
</comment>
<feature type="compositionally biased region" description="Polar residues" evidence="15">
    <location>
        <begin position="532"/>
        <end position="564"/>
    </location>
</feature>
<organism evidence="18 19">
    <name type="scientific">Rhodotorula taiwanensis</name>
    <dbReference type="NCBI Taxonomy" id="741276"/>
    <lineage>
        <taxon>Eukaryota</taxon>
        <taxon>Fungi</taxon>
        <taxon>Dikarya</taxon>
        <taxon>Basidiomycota</taxon>
        <taxon>Pucciniomycotina</taxon>
        <taxon>Microbotryomycetes</taxon>
        <taxon>Sporidiobolales</taxon>
        <taxon>Sporidiobolaceae</taxon>
        <taxon>Rhodotorula</taxon>
    </lineage>
</organism>
<evidence type="ECO:0000256" key="16">
    <source>
        <dbReference type="SAM" id="Phobius"/>
    </source>
</evidence>
<reference evidence="18 19" key="1">
    <citation type="journal article" date="2018" name="Front. Microbiol.">
        <title>Prospects for Fungal Bioremediation of Acidic Radioactive Waste Sites: Characterization and Genome Sequence of Rhodotorula taiwanensis MD1149.</title>
        <authorList>
            <person name="Tkavc R."/>
            <person name="Matrosova V.Y."/>
            <person name="Grichenko O.E."/>
            <person name="Gostincar C."/>
            <person name="Volpe R.P."/>
            <person name="Klimenkova P."/>
            <person name="Gaidamakova E.K."/>
            <person name="Zhou C.E."/>
            <person name="Stewart B.J."/>
            <person name="Lyman M.G."/>
            <person name="Malfatti S.A."/>
            <person name="Rubinfeld B."/>
            <person name="Courtot M."/>
            <person name="Singh J."/>
            <person name="Dalgard C.L."/>
            <person name="Hamilton T."/>
            <person name="Frey K.G."/>
            <person name="Gunde-Cimerman N."/>
            <person name="Dugan L."/>
            <person name="Daly M.J."/>
        </authorList>
    </citation>
    <scope>NUCLEOTIDE SEQUENCE [LARGE SCALE GENOMIC DNA]</scope>
    <source>
        <strain evidence="18 19">MD1149</strain>
    </source>
</reference>
<dbReference type="CDD" id="cd14480">
    <property type="entry name" value="SPX_VTC2_like"/>
    <property type="match status" value="1"/>
</dbReference>
<keyword evidence="6 16" id="KW-0812">Transmembrane</keyword>
<evidence type="ECO:0000256" key="13">
    <source>
        <dbReference type="ARBA" id="ARBA00080494"/>
    </source>
</evidence>
<evidence type="ECO:0000259" key="17">
    <source>
        <dbReference type="PROSITE" id="PS51382"/>
    </source>
</evidence>
<dbReference type="PANTHER" id="PTHR46140:SF1">
    <property type="entry name" value="VACUOLAR TRANSPORTER CHAPERONE COMPLEX SUBUNIT 4-RELATED"/>
    <property type="match status" value="1"/>
</dbReference>
<dbReference type="PANTHER" id="PTHR46140">
    <property type="entry name" value="VACUOLAR TRANSPORTER CHAPERONE 1-RELATED"/>
    <property type="match status" value="1"/>
</dbReference>
<dbReference type="InterPro" id="IPR042267">
    <property type="entry name" value="VTC_sf"/>
</dbReference>
<dbReference type="Pfam" id="PF02656">
    <property type="entry name" value="DUF202"/>
    <property type="match status" value="1"/>
</dbReference>
<evidence type="ECO:0000313" key="19">
    <source>
        <dbReference type="Proteomes" id="UP000237144"/>
    </source>
</evidence>
<keyword evidence="19" id="KW-1185">Reference proteome</keyword>
<dbReference type="GO" id="GO:0008976">
    <property type="term" value="F:polyphosphate kinase activity"/>
    <property type="evidence" value="ECO:0007669"/>
    <property type="project" value="UniProtKB-EC"/>
</dbReference>
<accession>A0A2S5BI58</accession>
<feature type="transmembrane region" description="Helical" evidence="16">
    <location>
        <begin position="750"/>
        <end position="771"/>
    </location>
</feature>
<keyword evidence="4" id="KW-0926">Vacuole</keyword>
<dbReference type="InterPro" id="IPR004331">
    <property type="entry name" value="SPX_dom"/>
</dbReference>
<feature type="domain" description="SPX" evidence="17">
    <location>
        <begin position="1"/>
        <end position="188"/>
    </location>
</feature>
<dbReference type="EMBL" id="PJQD01000005">
    <property type="protein sequence ID" value="POY76452.1"/>
    <property type="molecule type" value="Genomic_DNA"/>
</dbReference>
<dbReference type="EC" id="2.7.4.1" evidence="3"/>
<evidence type="ECO:0000256" key="2">
    <source>
        <dbReference type="ARBA" id="ARBA00004128"/>
    </source>
</evidence>
<protein>
    <recommendedName>
        <fullName evidence="11">Vacuolar transporter chaperone complex subunit 4</fullName>
        <ecNumber evidence="3">2.7.4.1</ecNumber>
    </recommendedName>
    <alternativeName>
        <fullName evidence="13">Polyphosphate kinase</fullName>
    </alternativeName>
    <alternativeName>
        <fullName evidence="12">SPX-dependent polyphosphate polymerase VTC subunit 4</fullName>
    </alternativeName>
    <alternativeName>
        <fullName evidence="14">Vacuolar membrane polyphosphate polymerase catalytic subunit</fullName>
    </alternativeName>
</protein>
<evidence type="ECO:0000256" key="8">
    <source>
        <dbReference type="ARBA" id="ARBA00023136"/>
    </source>
</evidence>
<feature type="compositionally biased region" description="Acidic residues" evidence="15">
    <location>
        <begin position="116"/>
        <end position="133"/>
    </location>
</feature>
<dbReference type="InterPro" id="IPR003807">
    <property type="entry name" value="DUF202"/>
</dbReference>
<feature type="region of interest" description="Disordered" evidence="15">
    <location>
        <begin position="597"/>
        <end position="631"/>
    </location>
</feature>
<evidence type="ECO:0000256" key="1">
    <source>
        <dbReference type="ARBA" id="ARBA00001936"/>
    </source>
</evidence>
<dbReference type="STRING" id="741276.A0A2S5BI58"/>
<dbReference type="GO" id="GO:0033254">
    <property type="term" value="C:vacuolar transporter chaperone complex"/>
    <property type="evidence" value="ECO:0007669"/>
    <property type="project" value="TreeGrafter"/>
</dbReference>
<evidence type="ECO:0000256" key="4">
    <source>
        <dbReference type="ARBA" id="ARBA00022554"/>
    </source>
</evidence>
<dbReference type="InterPro" id="IPR018966">
    <property type="entry name" value="VTC_domain"/>
</dbReference>
<dbReference type="FunFam" id="3.20.100.30:FF:000001">
    <property type="entry name" value="Vacuolar transporter chaperone 4"/>
    <property type="match status" value="1"/>
</dbReference>
<dbReference type="CDD" id="cd07751">
    <property type="entry name" value="PolyPPase_VTC4_like"/>
    <property type="match status" value="1"/>
</dbReference>
<keyword evidence="8 16" id="KW-0472">Membrane</keyword>